<reference evidence="3" key="1">
    <citation type="submission" date="2016-10" db="EMBL/GenBank/DDBJ databases">
        <authorList>
            <person name="Varghese N."/>
            <person name="Submissions S."/>
        </authorList>
    </citation>
    <scope>NUCLEOTIDE SEQUENCE [LARGE SCALE GENOMIC DNA]</scope>
    <source>
        <strain evidence="3">LMG 26383,CCUG 61248,R- 45681</strain>
    </source>
</reference>
<evidence type="ECO:0000313" key="2">
    <source>
        <dbReference type="EMBL" id="SEK91641.1"/>
    </source>
</evidence>
<sequence length="417" mass="46381">MRTTPSVASRPLTAPPPFELAISLTGEDRVAAAMHLYRDLIATRRRNVLIITGIALLLIVLGQLSTSWGGSGRGDYALMGRNFLDALLGPTGILLAIFALAGVMAYAFFGLSTRRRLRRWYRNEGLTTATPCSYGFHEAGLDSSEPHHRSHIPACRLRQLAEGPEHFFIEIEGVDDLVALPRRDLSAEQQAHLRDWGGFFIGQAEPSDTDAAEQSAKEPADEAPLDLRFRLTPEDRTAMALRQQERFWPRSRLLRRTAFGLVFALLLVPAVMLLLWSIDPDRVPFEFALPLFAEMAVKTFWPITAGLCGLVLVGHVATPLFMRLNAKSLGKTLHRRASDDEVRVLISPESIRSRQRGIESCYDWAAFTGIERRGDHIFVVLRRGDPLLLPARVLNSDQMQLFDRLAATHIGRAGGTA</sequence>
<name>A0A1H7KXV3_9HYPH</name>
<evidence type="ECO:0000313" key="3">
    <source>
        <dbReference type="Proteomes" id="UP000199664"/>
    </source>
</evidence>
<feature type="transmembrane region" description="Helical" evidence="1">
    <location>
        <begin position="299"/>
        <end position="321"/>
    </location>
</feature>
<dbReference type="OrthoDB" id="8162607at2"/>
<feature type="transmembrane region" description="Helical" evidence="1">
    <location>
        <begin position="48"/>
        <end position="66"/>
    </location>
</feature>
<keyword evidence="1" id="KW-0472">Membrane</keyword>
<dbReference type="STRING" id="1036779.SAMN04515666_102354"/>
<dbReference type="Proteomes" id="UP000199664">
    <property type="component" value="Unassembled WGS sequence"/>
</dbReference>
<feature type="transmembrane region" description="Helical" evidence="1">
    <location>
        <begin position="86"/>
        <end position="109"/>
    </location>
</feature>
<evidence type="ECO:0000256" key="1">
    <source>
        <dbReference type="SAM" id="Phobius"/>
    </source>
</evidence>
<keyword evidence="1" id="KW-0812">Transmembrane</keyword>
<feature type="transmembrane region" description="Helical" evidence="1">
    <location>
        <begin position="258"/>
        <end position="279"/>
    </location>
</feature>
<dbReference type="RefSeq" id="WP_091831311.1">
    <property type="nucleotide sequence ID" value="NZ_FOAN01000002.1"/>
</dbReference>
<dbReference type="EMBL" id="FOAN01000002">
    <property type="protein sequence ID" value="SEK91641.1"/>
    <property type="molecule type" value="Genomic_DNA"/>
</dbReference>
<keyword evidence="3" id="KW-1185">Reference proteome</keyword>
<dbReference type="AlphaFoldDB" id="A0A1H7KXV3"/>
<evidence type="ECO:0008006" key="4">
    <source>
        <dbReference type="Google" id="ProtNLM"/>
    </source>
</evidence>
<organism evidence="2 3">
    <name type="scientific">Bosea lupini</name>
    <dbReference type="NCBI Taxonomy" id="1036779"/>
    <lineage>
        <taxon>Bacteria</taxon>
        <taxon>Pseudomonadati</taxon>
        <taxon>Pseudomonadota</taxon>
        <taxon>Alphaproteobacteria</taxon>
        <taxon>Hyphomicrobiales</taxon>
        <taxon>Boseaceae</taxon>
        <taxon>Bosea</taxon>
    </lineage>
</organism>
<accession>A0A1H7KXV3</accession>
<protein>
    <recommendedName>
        <fullName evidence="4">YcxB-like protein</fullName>
    </recommendedName>
</protein>
<gene>
    <name evidence="2" type="ORF">SAMN04515666_102354</name>
</gene>
<keyword evidence="1" id="KW-1133">Transmembrane helix</keyword>
<proteinExistence type="predicted"/>